<protein>
    <submittedName>
        <fullName evidence="1">Uncharacterized protein</fullName>
    </submittedName>
</protein>
<evidence type="ECO:0000313" key="1">
    <source>
        <dbReference type="EMBL" id="CDW48627.1"/>
    </source>
</evidence>
<organism evidence="1">
    <name type="scientific">Lepeophtheirus salmonis</name>
    <name type="common">Salmon louse</name>
    <name type="synonym">Caligus salmonis</name>
    <dbReference type="NCBI Taxonomy" id="72036"/>
    <lineage>
        <taxon>Eukaryota</taxon>
        <taxon>Metazoa</taxon>
        <taxon>Ecdysozoa</taxon>
        <taxon>Arthropoda</taxon>
        <taxon>Crustacea</taxon>
        <taxon>Multicrustacea</taxon>
        <taxon>Hexanauplia</taxon>
        <taxon>Copepoda</taxon>
        <taxon>Siphonostomatoida</taxon>
        <taxon>Caligidae</taxon>
        <taxon>Lepeophtheirus</taxon>
    </lineage>
</organism>
<sequence>MRRRLVIIRRYLREISVGESVVVMIRS</sequence>
<accession>A0A0K2VEJ5</accession>
<proteinExistence type="predicted"/>
<dbReference type="AlphaFoldDB" id="A0A0K2VEJ5"/>
<name>A0A0K2VEJ5_LEPSM</name>
<dbReference type="EMBL" id="HACA01031266">
    <property type="protein sequence ID" value="CDW48627.1"/>
    <property type="molecule type" value="Transcribed_RNA"/>
</dbReference>
<reference evidence="1" key="1">
    <citation type="submission" date="2014-05" db="EMBL/GenBank/DDBJ databases">
        <authorList>
            <person name="Chronopoulou M."/>
        </authorList>
    </citation>
    <scope>NUCLEOTIDE SEQUENCE</scope>
    <source>
        <tissue evidence="1">Whole organism</tissue>
    </source>
</reference>